<protein>
    <submittedName>
        <fullName evidence="6">NADH dehydrogenase subunit 8</fullName>
        <ecNumber evidence="6">1.6.5.3</ecNumber>
    </submittedName>
</protein>
<keyword evidence="6" id="KW-0496">Mitochondrion</keyword>
<evidence type="ECO:0000313" key="6">
    <source>
        <dbReference type="EMBL" id="ATQ37489.1"/>
    </source>
</evidence>
<dbReference type="PANTHER" id="PTHR10849">
    <property type="entry name" value="NADH DEHYDROGENASE UBIQUINONE IRON-SULFUR PROTEIN 8, MITOCHONDRIAL"/>
    <property type="match status" value="1"/>
</dbReference>
<dbReference type="EC" id="1.6.5.3" evidence="6"/>
<dbReference type="SUPFAM" id="SSF54862">
    <property type="entry name" value="4Fe-4S ferredoxins"/>
    <property type="match status" value="1"/>
</dbReference>
<evidence type="ECO:0000256" key="4">
    <source>
        <dbReference type="ARBA" id="ARBA00023014"/>
    </source>
</evidence>
<accession>A0A2D2AJW1</accession>
<keyword evidence="6" id="KW-0560">Oxidoreductase</keyword>
<dbReference type="Gene3D" id="3.30.70.3270">
    <property type="match status" value="1"/>
</dbReference>
<dbReference type="Pfam" id="PF00037">
    <property type="entry name" value="Fer4"/>
    <property type="match status" value="1"/>
</dbReference>
<keyword evidence="4" id="KW-0411">Iron-sulfur</keyword>
<feature type="domain" description="4Fe-4S ferredoxin-type" evidence="5">
    <location>
        <begin position="75"/>
        <end position="104"/>
    </location>
</feature>
<name>A0A2D2AJW1_9EUGL</name>
<dbReference type="GO" id="GO:0016651">
    <property type="term" value="F:oxidoreductase activity, acting on NAD(P)H"/>
    <property type="evidence" value="ECO:0007669"/>
    <property type="project" value="InterPro"/>
</dbReference>
<reference evidence="6" key="1">
    <citation type="journal article" date="2017" name="Sci. Rep.">
        <title>Keeping it complicated: Mitochondrial genome plasticity across diplonemids.</title>
        <authorList>
            <person name="Valach M."/>
            <person name="Moreira S."/>
            <person name="Hoffmann S."/>
            <person name="Stadler P.F."/>
            <person name="Burger G."/>
        </authorList>
    </citation>
    <scope>NUCLEOTIDE SEQUENCE</scope>
</reference>
<gene>
    <name evidence="6" type="primary">nad8</name>
</gene>
<dbReference type="PROSITE" id="PS51379">
    <property type="entry name" value="4FE4S_FER_2"/>
    <property type="match status" value="1"/>
</dbReference>
<organism evidence="6">
    <name type="scientific">Rhynchopus euleeides</name>
    <dbReference type="NCBI Taxonomy" id="630703"/>
    <lineage>
        <taxon>Eukaryota</taxon>
        <taxon>Discoba</taxon>
        <taxon>Euglenozoa</taxon>
        <taxon>Diplonemea</taxon>
        <taxon>Diplonemidae</taxon>
        <taxon>Rhynchopus</taxon>
    </lineage>
</organism>
<dbReference type="EMBL" id="MF436972">
    <property type="protein sequence ID" value="ATQ37489.1"/>
    <property type="molecule type" value="mRNA"/>
</dbReference>
<dbReference type="AlphaFoldDB" id="A0A2D2AJW1"/>
<dbReference type="GO" id="GO:0046872">
    <property type="term" value="F:metal ion binding"/>
    <property type="evidence" value="ECO:0007669"/>
    <property type="project" value="UniProtKB-KW"/>
</dbReference>
<dbReference type="GO" id="GO:0016020">
    <property type="term" value="C:membrane"/>
    <property type="evidence" value="ECO:0007669"/>
    <property type="project" value="InterPro"/>
</dbReference>
<evidence type="ECO:0000256" key="1">
    <source>
        <dbReference type="ARBA" id="ARBA00022485"/>
    </source>
</evidence>
<dbReference type="GO" id="GO:0051539">
    <property type="term" value="F:4 iron, 4 sulfur cluster binding"/>
    <property type="evidence" value="ECO:0007669"/>
    <property type="project" value="UniProtKB-KW"/>
</dbReference>
<keyword evidence="2" id="KW-0479">Metal-binding</keyword>
<dbReference type="InterPro" id="IPR017900">
    <property type="entry name" value="4Fe4S_Fe_S_CS"/>
</dbReference>
<keyword evidence="3" id="KW-0408">Iron</keyword>
<evidence type="ECO:0000259" key="5">
    <source>
        <dbReference type="PROSITE" id="PS51379"/>
    </source>
</evidence>
<evidence type="ECO:0000256" key="2">
    <source>
        <dbReference type="ARBA" id="ARBA00022723"/>
    </source>
</evidence>
<keyword evidence="1" id="KW-0004">4Fe-4S</keyword>
<proteinExistence type="evidence at transcript level"/>
<sequence length="124" mass="13337">MEYMISVVCLYAHHVSRSIAGTMIPSMQWVRGEHAHGLAAGGTLLCISCRLCAVHCSSYCISLTVGITACTRTPTTYSIHYGWCIHCSLCDGVCPVGAIHHTDGIYSTTTARTAITSSLRMLVL</sequence>
<dbReference type="InterPro" id="IPR010226">
    <property type="entry name" value="NADH_quinone_OxRdtase_chainI"/>
</dbReference>
<dbReference type="PROSITE" id="PS00198">
    <property type="entry name" value="4FE4S_FER_1"/>
    <property type="match status" value="1"/>
</dbReference>
<dbReference type="InterPro" id="IPR017896">
    <property type="entry name" value="4Fe4S_Fe-S-bd"/>
</dbReference>
<geneLocation type="mitochondrion" evidence="6"/>
<evidence type="ECO:0000256" key="3">
    <source>
        <dbReference type="ARBA" id="ARBA00023004"/>
    </source>
</evidence>